<accession>E5XPS6</accession>
<dbReference type="Pfam" id="PF09142">
    <property type="entry name" value="TruB_C"/>
    <property type="match status" value="1"/>
</dbReference>
<dbReference type="Pfam" id="PF01509">
    <property type="entry name" value="TruB_N"/>
    <property type="match status" value="1"/>
</dbReference>
<dbReference type="InterPro" id="IPR014780">
    <property type="entry name" value="tRNA_psdUridine_synth_TruB"/>
</dbReference>
<sequence length="303" mass="31465">MAGEGGGPHGLVLVDKPQGMTSHDVVARARRCFRTRKVGHAGTLDPMATGVLVLGLGKATRLLGRLTSDEKRYVGTIRLGERSSSDDADGEILGRASTAALALGQVRAGIERLTGEIAQVPPAVSAIKVGGVRAHAAARAGEALELKARQVVVRRFELAAERRIVGEDGVELWDLDVEVDCTAGTYIRSLARDLGEGLGVGGHLTRLRRVASGKFDIAGARPLDALEADPSLSLGLDDAARAAFAARPLTEGETRDLGYGKKIPPVGLSGEYAGFAPDGSLVALLEEQGGAARPSVVFQPAGV</sequence>
<dbReference type="InterPro" id="IPR036974">
    <property type="entry name" value="PUA_sf"/>
</dbReference>
<comment type="function">
    <text evidence="5">Responsible for synthesis of pseudouridine from uracil-55 in the psi GC loop of transfer RNAs.</text>
</comment>
<dbReference type="Gene3D" id="3.30.2350.10">
    <property type="entry name" value="Pseudouridine synthase"/>
    <property type="match status" value="1"/>
</dbReference>
<dbReference type="HAMAP" id="MF_01080">
    <property type="entry name" value="TruB_bact"/>
    <property type="match status" value="1"/>
</dbReference>
<comment type="similarity">
    <text evidence="2 5">Belongs to the pseudouridine synthase TruB family. Type 1 subfamily.</text>
</comment>
<evidence type="ECO:0000256" key="3">
    <source>
        <dbReference type="ARBA" id="ARBA00022694"/>
    </source>
</evidence>
<dbReference type="GO" id="GO:0003723">
    <property type="term" value="F:RNA binding"/>
    <property type="evidence" value="ECO:0007669"/>
    <property type="project" value="InterPro"/>
</dbReference>
<feature type="domain" description="tRNA pseudouridylate synthase B C-terminal" evidence="8">
    <location>
        <begin position="188"/>
        <end position="228"/>
    </location>
</feature>
<feature type="domain" description="Pseudouridine synthase II N-terminal" evidence="6">
    <location>
        <begin position="30"/>
        <end position="187"/>
    </location>
</feature>
<keyword evidence="4 5" id="KW-0413">Isomerase</keyword>
<dbReference type="GO" id="GO:0031119">
    <property type="term" value="P:tRNA pseudouridine synthesis"/>
    <property type="evidence" value="ECO:0007669"/>
    <property type="project" value="UniProtKB-UniRule"/>
</dbReference>
<feature type="active site" description="Nucleophile" evidence="5">
    <location>
        <position position="45"/>
    </location>
</feature>
<dbReference type="HOGENOM" id="CLU_032087_0_0_11"/>
<dbReference type="NCBIfam" id="TIGR00431">
    <property type="entry name" value="TruB"/>
    <property type="match status" value="1"/>
</dbReference>
<organism evidence="9 10">
    <name type="scientific">Segniliparus rugosus (strain ATCC BAA-974 / DSM 45345 / CCUG 50838 / CIP 108380 / JCM 13579 / CDC 945)</name>
    <dbReference type="NCBI Taxonomy" id="679197"/>
    <lineage>
        <taxon>Bacteria</taxon>
        <taxon>Bacillati</taxon>
        <taxon>Actinomycetota</taxon>
        <taxon>Actinomycetes</taxon>
        <taxon>Mycobacteriales</taxon>
        <taxon>Segniliparaceae</taxon>
        <taxon>Segniliparus</taxon>
    </lineage>
</organism>
<comment type="caution">
    <text evidence="9">The sequence shown here is derived from an EMBL/GenBank/DDBJ whole genome shotgun (WGS) entry which is preliminary data.</text>
</comment>
<dbReference type="Gene3D" id="2.30.130.10">
    <property type="entry name" value="PUA domain"/>
    <property type="match status" value="1"/>
</dbReference>
<protein>
    <recommendedName>
        <fullName evidence="5">tRNA pseudouridine synthase B</fullName>
        <ecNumber evidence="5">5.4.99.25</ecNumber>
    </recommendedName>
    <alternativeName>
        <fullName evidence="5">tRNA pseudouridine(55) synthase</fullName>
        <shortName evidence="5">Psi55 synthase</shortName>
    </alternativeName>
    <alternativeName>
        <fullName evidence="5">tRNA pseudouridylate synthase</fullName>
    </alternativeName>
    <alternativeName>
        <fullName evidence="5">tRNA-uridine isomerase</fullName>
    </alternativeName>
</protein>
<evidence type="ECO:0000259" key="8">
    <source>
        <dbReference type="Pfam" id="PF16198"/>
    </source>
</evidence>
<dbReference type="EC" id="5.4.99.25" evidence="5"/>
<dbReference type="InterPro" id="IPR015947">
    <property type="entry name" value="PUA-like_sf"/>
</dbReference>
<evidence type="ECO:0000259" key="7">
    <source>
        <dbReference type="Pfam" id="PF09142"/>
    </source>
</evidence>
<dbReference type="PANTHER" id="PTHR13767:SF2">
    <property type="entry name" value="PSEUDOURIDYLATE SYNTHASE TRUB1"/>
    <property type="match status" value="1"/>
</dbReference>
<comment type="catalytic activity">
    <reaction evidence="1 5">
        <text>uridine(55) in tRNA = pseudouridine(55) in tRNA</text>
        <dbReference type="Rhea" id="RHEA:42532"/>
        <dbReference type="Rhea" id="RHEA-COMP:10101"/>
        <dbReference type="Rhea" id="RHEA-COMP:10102"/>
        <dbReference type="ChEBI" id="CHEBI:65314"/>
        <dbReference type="ChEBI" id="CHEBI:65315"/>
        <dbReference type="EC" id="5.4.99.25"/>
    </reaction>
</comment>
<keyword evidence="3 5" id="KW-0819">tRNA processing</keyword>
<name>E5XPS6_SEGRC</name>
<dbReference type="SUPFAM" id="SSF88697">
    <property type="entry name" value="PUA domain-like"/>
    <property type="match status" value="1"/>
</dbReference>
<dbReference type="Proteomes" id="UP000004816">
    <property type="component" value="Unassembled WGS sequence"/>
</dbReference>
<dbReference type="SUPFAM" id="SSF55120">
    <property type="entry name" value="Pseudouridine synthase"/>
    <property type="match status" value="1"/>
</dbReference>
<evidence type="ECO:0000256" key="2">
    <source>
        <dbReference type="ARBA" id="ARBA00005642"/>
    </source>
</evidence>
<dbReference type="InterPro" id="IPR015225">
    <property type="entry name" value="tRNA_psdUridine_synth_fam2_C"/>
</dbReference>
<evidence type="ECO:0000256" key="4">
    <source>
        <dbReference type="ARBA" id="ARBA00023235"/>
    </source>
</evidence>
<dbReference type="InterPro" id="IPR032819">
    <property type="entry name" value="TruB_C"/>
</dbReference>
<evidence type="ECO:0000313" key="10">
    <source>
        <dbReference type="Proteomes" id="UP000004816"/>
    </source>
</evidence>
<reference evidence="9 10" key="1">
    <citation type="journal article" date="2011" name="Stand. Genomic Sci.">
        <title>High quality draft genome sequence of Segniliparus rugosus CDC 945(T)= (ATCC BAA-974(T)).</title>
        <authorList>
            <person name="Earl A.M."/>
            <person name="Desjardins C.A."/>
            <person name="Fitzgerald M.G."/>
            <person name="Arachchi H.M."/>
            <person name="Zeng Q."/>
            <person name="Mehta T."/>
            <person name="Griggs A."/>
            <person name="Birren B.W."/>
            <person name="Toney N.C."/>
            <person name="Carr J."/>
            <person name="Posey J."/>
            <person name="Butler W.R."/>
        </authorList>
    </citation>
    <scope>NUCLEOTIDE SEQUENCE [LARGE SCALE GENOMIC DNA]</scope>
    <source>
        <strain evidence="10">ATCC BAA-974 / DSM 45345 / CCUG 50838 / CIP 108380 / JCM 13579 / CDC 945</strain>
    </source>
</reference>
<dbReference type="STRING" id="679197.HMPREF9336_01498"/>
<proteinExistence type="inferred from homology"/>
<dbReference type="eggNOG" id="COG0130">
    <property type="taxonomic scope" value="Bacteria"/>
</dbReference>
<dbReference type="OrthoDB" id="9802309at2"/>
<dbReference type="RefSeq" id="WP_007469089.1">
    <property type="nucleotide sequence ID" value="NZ_KI391954.1"/>
</dbReference>
<dbReference type="InterPro" id="IPR020103">
    <property type="entry name" value="PsdUridine_synth_cat_dom_sf"/>
</dbReference>
<dbReference type="CDD" id="cd02573">
    <property type="entry name" value="PseudoU_synth_EcTruB"/>
    <property type="match status" value="1"/>
</dbReference>
<dbReference type="GO" id="GO:1990481">
    <property type="term" value="P:mRNA pseudouridine synthesis"/>
    <property type="evidence" value="ECO:0007669"/>
    <property type="project" value="TreeGrafter"/>
</dbReference>
<dbReference type="Pfam" id="PF16198">
    <property type="entry name" value="TruB_C_2"/>
    <property type="match status" value="1"/>
</dbReference>
<evidence type="ECO:0000256" key="1">
    <source>
        <dbReference type="ARBA" id="ARBA00000385"/>
    </source>
</evidence>
<dbReference type="PANTHER" id="PTHR13767">
    <property type="entry name" value="TRNA-PSEUDOURIDINE SYNTHASE"/>
    <property type="match status" value="1"/>
</dbReference>
<dbReference type="EMBL" id="ACZI02000003">
    <property type="protein sequence ID" value="EFV13674.1"/>
    <property type="molecule type" value="Genomic_DNA"/>
</dbReference>
<dbReference type="InterPro" id="IPR002501">
    <property type="entry name" value="PsdUridine_synth_N"/>
</dbReference>
<dbReference type="GO" id="GO:0160148">
    <property type="term" value="F:tRNA pseudouridine(55) synthase activity"/>
    <property type="evidence" value="ECO:0007669"/>
    <property type="project" value="UniProtKB-EC"/>
</dbReference>
<feature type="domain" description="tRNA pseudouridine synthase II TruB subfamily 2 C-terminal" evidence="7">
    <location>
        <begin position="244"/>
        <end position="298"/>
    </location>
</feature>
<evidence type="ECO:0000256" key="5">
    <source>
        <dbReference type="HAMAP-Rule" id="MF_01080"/>
    </source>
</evidence>
<keyword evidence="10" id="KW-1185">Reference proteome</keyword>
<dbReference type="AlphaFoldDB" id="E5XPS6"/>
<evidence type="ECO:0000313" key="9">
    <source>
        <dbReference type="EMBL" id="EFV13674.1"/>
    </source>
</evidence>
<evidence type="ECO:0000259" key="6">
    <source>
        <dbReference type="Pfam" id="PF01509"/>
    </source>
</evidence>
<gene>
    <name evidence="5" type="primary">truB</name>
    <name evidence="9" type="ORF">HMPREF9336_01498</name>
</gene>